<accession>A0AC35F1W0</accession>
<evidence type="ECO:0000313" key="1">
    <source>
        <dbReference type="Proteomes" id="UP000887580"/>
    </source>
</evidence>
<name>A0AC35F1W0_9BILA</name>
<sequence>MSLDLCIDPLGCEFPGLVNEILSLPTDNNDRSMVLACSITPEGFAYFLCNKVLYVWSYITKEKGINPHAYRLNLPTTGLNYSINSIVVANKDHTGLPSALAISPEGLLRYWPSISSSVPKDKELSLNNEVVLSVIPYSDEDHVTRYILATTTGSFYNIDIFKEHFSQGSAADGAITYRSIGINSSSLTRRMTSVIFGGGQKKQALIKTLVVKNFFASNEADLVAIYQTSIEICSAKKANVVKTIDARDYILRSYLKTAKETDVDPKRLPNIYIADVIHYNNGLLLLIAVSKHRVPTLSFALVHLTEQSVNDNAANFVTLVGLPPQHRLPVPHSDQPLPKINLYTPTSTNFIIVFPTMVVSLENVDADAESLCDITKFKEPLLGSACVNQFCQVILRKNGICDVRHLPAGFEINFWQKYKEQIESIDTDTNSHFEMVRKVFMLFASKNLPEARSKFLQMIKTFGDYSELAEFIVLMTKGLLDRIPPNDSRWKESSNQRTRSTTVRSVSITSQLEDKAAHYKMITMFLRYFGLFDKLNHPSKTFNGRSALTVLSEYGEKLYAMTITIAMISQFTLPSIETAIKRLAIEIQTSLRMMDNTILTPHDYFAKEVTSFDALIPAVMRVQQEEIKGKSRQEQLSLFTEVLSLYNTVIEGTHFYKSQDWTIAVNRDEQIWTNSQQILTHFNRQFNLIFDFVESERGNYENILKKLLPISRFILSQQSLYQRNRSSIIQRFYRFGKVDIALKLAEEYFDFATLIQHCYEKLPDVERQYQLEKYKTQFKNENFDIFLFEYYREHGLINDLLEQQGDRVEDFLSKHDEINWIRNIERREYDKAKETLQSIAYSAPNASRKKTLLSLAKLAALCEDQQNPEEIAQITNNLILLKHQENISPDIAMMLNPTNIPLSLEEIVAADIAENTAEGFLKALIALTSIMDTRELKTDIGMEMVEKLRNRIWISVVKAADWQTIAKEVSKLSNEEAYERFTKFLLTTLLADVMQRFIDYSIPPDCKLELLPKSTEPLKDVFPLKNNEHARHLFNEFLDTNMEHVVRSIEKEAVQESQ</sequence>
<dbReference type="Proteomes" id="UP000887580">
    <property type="component" value="Unplaced"/>
</dbReference>
<proteinExistence type="predicted"/>
<dbReference type="WBParaSite" id="PS1159_v2.g12970.t1">
    <property type="protein sequence ID" value="PS1159_v2.g12970.t1"/>
    <property type="gene ID" value="PS1159_v2.g12970"/>
</dbReference>
<reference evidence="2" key="1">
    <citation type="submission" date="2022-11" db="UniProtKB">
        <authorList>
            <consortium name="WormBaseParasite"/>
        </authorList>
    </citation>
    <scope>IDENTIFICATION</scope>
</reference>
<protein>
    <submittedName>
        <fullName evidence="2">Nucleoporin Nup133/Nup155-like C-terminal domain-containing protein</fullName>
    </submittedName>
</protein>
<evidence type="ECO:0000313" key="2">
    <source>
        <dbReference type="WBParaSite" id="PS1159_v2.g12970.t1"/>
    </source>
</evidence>
<organism evidence="1 2">
    <name type="scientific">Panagrolaimus sp. PS1159</name>
    <dbReference type="NCBI Taxonomy" id="55785"/>
    <lineage>
        <taxon>Eukaryota</taxon>
        <taxon>Metazoa</taxon>
        <taxon>Ecdysozoa</taxon>
        <taxon>Nematoda</taxon>
        <taxon>Chromadorea</taxon>
        <taxon>Rhabditida</taxon>
        <taxon>Tylenchina</taxon>
        <taxon>Panagrolaimomorpha</taxon>
        <taxon>Panagrolaimoidea</taxon>
        <taxon>Panagrolaimidae</taxon>
        <taxon>Panagrolaimus</taxon>
    </lineage>
</organism>